<feature type="domain" description="Phage tail assembly chaperone-like" evidence="1">
    <location>
        <begin position="71"/>
        <end position="127"/>
    </location>
</feature>
<evidence type="ECO:0000313" key="2">
    <source>
        <dbReference type="EMBL" id="QDC38401.1"/>
    </source>
</evidence>
<dbReference type="Pfam" id="PF16778">
    <property type="entry name" value="Phage_tail_APC"/>
    <property type="match status" value="1"/>
</dbReference>
<reference evidence="2 3" key="1">
    <citation type="submission" date="2019-06" db="EMBL/GenBank/DDBJ databases">
        <title>Genome organization and adaptive potential of archetypical organophosphate degarding Sphingobium fuliginis ATCC 27551.</title>
        <authorList>
            <person name="Sarwar A."/>
            <person name="Parthasarathy S."/>
            <person name="Singh C."/>
            <person name="Siddavattam D."/>
        </authorList>
    </citation>
    <scope>NUCLEOTIDE SEQUENCE [LARGE SCALE GENOMIC DNA]</scope>
    <source>
        <strain evidence="2 3">ATCC 27551</strain>
    </source>
</reference>
<evidence type="ECO:0000259" key="1">
    <source>
        <dbReference type="Pfam" id="PF16778"/>
    </source>
</evidence>
<dbReference type="AlphaFoldDB" id="A0A5B8CM00"/>
<accession>A0A5B8CM00</accession>
<name>A0A5B8CM00_SPHSA</name>
<organism evidence="2 3">
    <name type="scientific">Sphingobium fuliginis ATCC 27551</name>
    <dbReference type="NCBI Taxonomy" id="1208342"/>
    <lineage>
        <taxon>Bacteria</taxon>
        <taxon>Pseudomonadati</taxon>
        <taxon>Pseudomonadota</taxon>
        <taxon>Alphaproteobacteria</taxon>
        <taxon>Sphingomonadales</taxon>
        <taxon>Sphingomonadaceae</taxon>
        <taxon>Sphingobium</taxon>
    </lineage>
</organism>
<gene>
    <name evidence="2" type="ORF">FIL70_15315</name>
</gene>
<dbReference type="Gene3D" id="6.10.140.1310">
    <property type="match status" value="1"/>
</dbReference>
<dbReference type="EMBL" id="CP041016">
    <property type="protein sequence ID" value="QDC38401.1"/>
    <property type="molecule type" value="Genomic_DNA"/>
</dbReference>
<proteinExistence type="predicted"/>
<evidence type="ECO:0000313" key="3">
    <source>
        <dbReference type="Proteomes" id="UP000311469"/>
    </source>
</evidence>
<sequence>MPLYFSPAHAAFYDDGFHSIIPADALEISQARHAELMEEQGAGRIIAAGPDGLPITLDPPAPSTDHLLAWMRRRRNRLLAECDHTQMPDVTLSEARREAWREYRQALRDLPETTTDLTAIEWPVPPA</sequence>
<dbReference type="KEGG" id="sufl:FIL70_15315"/>
<protein>
    <submittedName>
        <fullName evidence="2">Phage tail protein</fullName>
    </submittedName>
</protein>
<dbReference type="InterPro" id="IPR031893">
    <property type="entry name" value="Phage_tail_APC"/>
</dbReference>
<dbReference type="Proteomes" id="UP000311469">
    <property type="component" value="Chromosome cSF1"/>
</dbReference>